<dbReference type="Gene3D" id="3.40.50.1820">
    <property type="entry name" value="alpha/beta hydrolase"/>
    <property type="match status" value="1"/>
</dbReference>
<protein>
    <recommendedName>
        <fullName evidence="3">Esterase</fullName>
    </recommendedName>
</protein>
<evidence type="ECO:0000313" key="1">
    <source>
        <dbReference type="EMBL" id="SHE28191.1"/>
    </source>
</evidence>
<dbReference type="AlphaFoldDB" id="A0A1M4S7M8"/>
<accession>A0A1M4S7M8</accession>
<keyword evidence="2" id="KW-1185">Reference proteome</keyword>
<name>A0A1M4S7M8_9BURK</name>
<dbReference type="Proteomes" id="UP000184327">
    <property type="component" value="Unassembled WGS sequence"/>
</dbReference>
<dbReference type="SUPFAM" id="SSF53474">
    <property type="entry name" value="alpha/beta-Hydrolases"/>
    <property type="match status" value="1"/>
</dbReference>
<dbReference type="RefSeq" id="WP_073353177.1">
    <property type="nucleotide sequence ID" value="NZ_FQUZ01000001.1"/>
</dbReference>
<proteinExistence type="predicted"/>
<dbReference type="PANTHER" id="PTHR35602">
    <property type="entry name" value="ESTERASE YQIA-RELATED"/>
    <property type="match status" value="1"/>
</dbReference>
<dbReference type="Pfam" id="PF05728">
    <property type="entry name" value="UPF0227"/>
    <property type="match status" value="1"/>
</dbReference>
<evidence type="ECO:0008006" key="3">
    <source>
        <dbReference type="Google" id="ProtNLM"/>
    </source>
</evidence>
<dbReference type="OrthoDB" id="9814831at2"/>
<evidence type="ECO:0000313" key="2">
    <source>
        <dbReference type="Proteomes" id="UP000184327"/>
    </source>
</evidence>
<dbReference type="InterPro" id="IPR008886">
    <property type="entry name" value="UPF0227/Esterase_YqiA"/>
</dbReference>
<reference evidence="1 2" key="1">
    <citation type="submission" date="2016-11" db="EMBL/GenBank/DDBJ databases">
        <authorList>
            <person name="Jaros S."/>
            <person name="Januszkiewicz K."/>
            <person name="Wedrychowicz H."/>
        </authorList>
    </citation>
    <scope>NUCLEOTIDE SEQUENCE [LARGE SCALE GENOMIC DNA]</scope>
    <source>
        <strain evidence="1 2">DSM 16112</strain>
    </source>
</reference>
<dbReference type="PANTHER" id="PTHR35602:SF3">
    <property type="entry name" value="ESTERASE YQIA"/>
    <property type="match status" value="1"/>
</dbReference>
<dbReference type="InterPro" id="IPR029058">
    <property type="entry name" value="AB_hydrolase_fold"/>
</dbReference>
<organism evidence="1 2">
    <name type="scientific">Lampropedia hyalina DSM 16112</name>
    <dbReference type="NCBI Taxonomy" id="1122156"/>
    <lineage>
        <taxon>Bacteria</taxon>
        <taxon>Pseudomonadati</taxon>
        <taxon>Pseudomonadota</taxon>
        <taxon>Betaproteobacteria</taxon>
        <taxon>Burkholderiales</taxon>
        <taxon>Comamonadaceae</taxon>
        <taxon>Lampropedia</taxon>
    </lineage>
</organism>
<dbReference type="STRING" id="1122156.SAMN02745117_00019"/>
<sequence>MSTPPSTPVLTHLLYLHGFRSSPQSFKARRTLEWFARHHPQVHVAIPHLPASPRQAMQQVQELVRAWPKKSMAVMGSSLGGYYATWVAAQYACPAVLLNPAVFPARDLAQHIGEVTSWHDPQEKQFFQPEYIGQLQALAIDPSQPPSAPQWGLIAQGDEVLDWREMVARYPLARQTVLAGSDHALSDSFELYLPALAQFLCTLGADAGQAVINH</sequence>
<gene>
    <name evidence="1" type="ORF">SAMN02745117_00019</name>
</gene>
<dbReference type="EMBL" id="FQUZ01000001">
    <property type="protein sequence ID" value="SHE28191.1"/>
    <property type="molecule type" value="Genomic_DNA"/>
</dbReference>